<keyword evidence="2" id="KW-0812">Transmembrane</keyword>
<gene>
    <name evidence="3" type="ORF">OW729_17510</name>
</gene>
<evidence type="ECO:0000313" key="3">
    <source>
        <dbReference type="EMBL" id="MCY6960407.1"/>
    </source>
</evidence>
<feature type="transmembrane region" description="Helical" evidence="2">
    <location>
        <begin position="7"/>
        <end position="26"/>
    </location>
</feature>
<accession>A0ABT4DDN1</accession>
<evidence type="ECO:0008006" key="5">
    <source>
        <dbReference type="Google" id="ProtNLM"/>
    </source>
</evidence>
<name>A0ABT4DDN1_9CLOT</name>
<evidence type="ECO:0000256" key="2">
    <source>
        <dbReference type="SAM" id="Phobius"/>
    </source>
</evidence>
<dbReference type="RefSeq" id="WP_268062844.1">
    <property type="nucleotide sequence ID" value="NZ_JAPQFJ010000027.1"/>
</dbReference>
<feature type="compositionally biased region" description="Low complexity" evidence="1">
    <location>
        <begin position="80"/>
        <end position="96"/>
    </location>
</feature>
<reference evidence="3" key="1">
    <citation type="submission" date="2022-12" db="EMBL/GenBank/DDBJ databases">
        <title>Clostridium sp. nov., isolated from industrial wastewater.</title>
        <authorList>
            <person name="Jiayan W."/>
        </authorList>
    </citation>
    <scope>NUCLEOTIDE SEQUENCE</scope>
    <source>
        <strain evidence="3">ZC22-4</strain>
    </source>
</reference>
<keyword evidence="2" id="KW-1133">Transmembrane helix</keyword>
<organism evidence="3 4">
    <name type="scientific">Clostridium brassicae</name>
    <dbReference type="NCBI Taxonomy" id="2999072"/>
    <lineage>
        <taxon>Bacteria</taxon>
        <taxon>Bacillati</taxon>
        <taxon>Bacillota</taxon>
        <taxon>Clostridia</taxon>
        <taxon>Eubacteriales</taxon>
        <taxon>Clostridiaceae</taxon>
        <taxon>Clostridium</taxon>
    </lineage>
</organism>
<evidence type="ECO:0000313" key="4">
    <source>
        <dbReference type="Proteomes" id="UP001144612"/>
    </source>
</evidence>
<keyword evidence="2" id="KW-0472">Membrane</keyword>
<feature type="region of interest" description="Disordered" evidence="1">
    <location>
        <begin position="37"/>
        <end position="101"/>
    </location>
</feature>
<feature type="compositionally biased region" description="Polar residues" evidence="1">
    <location>
        <begin position="37"/>
        <end position="63"/>
    </location>
</feature>
<keyword evidence="4" id="KW-1185">Reference proteome</keyword>
<proteinExistence type="predicted"/>
<comment type="caution">
    <text evidence="3">The sequence shown here is derived from an EMBL/GenBank/DDBJ whole genome shotgun (WGS) entry which is preliminary data.</text>
</comment>
<dbReference type="Proteomes" id="UP001144612">
    <property type="component" value="Unassembled WGS sequence"/>
</dbReference>
<sequence length="239" mass="26806">MEFKSKFFLILMISIIFMFVGCGSAIKKDTVTTDNNTECLTNKNDASNTNKDSEKTTSNNTLKPKNEKSDSNANTSIQATKPTTSSKTSNLNNTKTKVSKNKSDNKTTKLVGFIGKVYDKDGKKYLTFDNVKFLTGKAAIEAAKKDGVAQKDENGKYFVWDDYYIVNSKKQFKTYKISENATFNLCVYLLYSQGNYSNASITQKTTYTKFKSSANSSSILCYITIKNNEIINVTQQYIP</sequence>
<dbReference type="EMBL" id="JAPQFJ010000027">
    <property type="protein sequence ID" value="MCY6960407.1"/>
    <property type="molecule type" value="Genomic_DNA"/>
</dbReference>
<evidence type="ECO:0000256" key="1">
    <source>
        <dbReference type="SAM" id="MobiDB-lite"/>
    </source>
</evidence>
<dbReference type="PROSITE" id="PS51257">
    <property type="entry name" value="PROKAR_LIPOPROTEIN"/>
    <property type="match status" value="1"/>
</dbReference>
<protein>
    <recommendedName>
        <fullName evidence="5">Lipoprotein</fullName>
    </recommendedName>
</protein>